<dbReference type="GO" id="GO:0016740">
    <property type="term" value="F:transferase activity"/>
    <property type="evidence" value="ECO:0007669"/>
    <property type="project" value="UniProtKB-KW"/>
</dbReference>
<evidence type="ECO:0000313" key="2">
    <source>
        <dbReference type="EMBL" id="GEN23390.1"/>
    </source>
</evidence>
<reference evidence="3 4" key="1">
    <citation type="submission" date="2016-11" db="EMBL/GenBank/DDBJ databases">
        <authorList>
            <person name="Jaros S."/>
            <person name="Januszkiewicz K."/>
            <person name="Wedrychowicz H."/>
        </authorList>
    </citation>
    <scope>NUCLEOTIDE SEQUENCE [LARGE SCALE GENOMIC DNA]</scope>
    <source>
        <strain evidence="3 4">DSM 4740</strain>
    </source>
</reference>
<dbReference type="Pfam" id="PF01636">
    <property type="entry name" value="APH"/>
    <property type="match status" value="1"/>
</dbReference>
<keyword evidence="3" id="KW-0808">Transferase</keyword>
<evidence type="ECO:0000313" key="4">
    <source>
        <dbReference type="Proteomes" id="UP000184123"/>
    </source>
</evidence>
<accession>A0A1M7F3S0</accession>
<dbReference type="InterPro" id="IPR002575">
    <property type="entry name" value="Aminoglycoside_PTrfase"/>
</dbReference>
<proteinExistence type="predicted"/>
<feature type="domain" description="Aminoglycoside phosphotransferase" evidence="1">
    <location>
        <begin position="75"/>
        <end position="290"/>
    </location>
</feature>
<organism evidence="3 4">
    <name type="scientific">Halomonas cupida</name>
    <dbReference type="NCBI Taxonomy" id="44933"/>
    <lineage>
        <taxon>Bacteria</taxon>
        <taxon>Pseudomonadati</taxon>
        <taxon>Pseudomonadota</taxon>
        <taxon>Gammaproteobacteria</taxon>
        <taxon>Oceanospirillales</taxon>
        <taxon>Halomonadaceae</taxon>
        <taxon>Halomonas</taxon>
    </lineage>
</organism>
<evidence type="ECO:0000313" key="5">
    <source>
        <dbReference type="Proteomes" id="UP000321726"/>
    </source>
</evidence>
<evidence type="ECO:0000313" key="3">
    <source>
        <dbReference type="EMBL" id="SHL98724.1"/>
    </source>
</evidence>
<dbReference type="Proteomes" id="UP000184123">
    <property type="component" value="Unassembled WGS sequence"/>
</dbReference>
<dbReference type="RefSeq" id="WP_073434956.1">
    <property type="nucleotide sequence ID" value="NZ_BJXU01000041.1"/>
</dbReference>
<dbReference type="SUPFAM" id="SSF56112">
    <property type="entry name" value="Protein kinase-like (PK-like)"/>
    <property type="match status" value="1"/>
</dbReference>
<reference evidence="2 5" key="2">
    <citation type="submission" date="2019-07" db="EMBL/GenBank/DDBJ databases">
        <title>Whole genome shotgun sequence of Halomonas cupida NBRC 102219.</title>
        <authorList>
            <person name="Hosoyama A."/>
            <person name="Uohara A."/>
            <person name="Ohji S."/>
            <person name="Ichikawa N."/>
        </authorList>
    </citation>
    <scope>NUCLEOTIDE SEQUENCE [LARGE SCALE GENOMIC DNA]</scope>
    <source>
        <strain evidence="2 5">NBRC 102219</strain>
    </source>
</reference>
<dbReference type="STRING" id="44933.SAMN05660971_01920"/>
<sequence length="383" mass="43600">MEQCAQNQAANHKAPMDALLRSLERQGSHIECHQLRPLPDTGLAHWHVRLPCLRNIDGSARHISAHRETHACGRTSAQRDDWVARIPKQSQMQLDAEHNLAYQAACFARAQAGGHTPRLHGCLPCDDLLPRGALLVEAIDGRSADLPNDLPAMTEALASLHRLPLPTASQPLDCPLDPWQDMQREIRHQAEYLHAAGLSPHSLQAIERALRTLPERLEHSRDATRLISFDAHPGNFLIERTGRAVLVDLEKCRYSLPGFDLAHMSLYTSTTWDINTRAILFTEDIVALYQRWQDRMGPDRHVQSWRDLIACRQAMWLWSVTWCAKWKATQQRMADSSHHGEDWSSQLSDDALIQHVRNRVDHYLSLPILQRVMRELRELADAA</sequence>
<dbReference type="Proteomes" id="UP000321726">
    <property type="component" value="Unassembled WGS sequence"/>
</dbReference>
<dbReference type="AlphaFoldDB" id="A0A1M7F3S0"/>
<dbReference type="EMBL" id="BJXU01000041">
    <property type="protein sequence ID" value="GEN23390.1"/>
    <property type="molecule type" value="Genomic_DNA"/>
</dbReference>
<keyword evidence="5" id="KW-1185">Reference proteome</keyword>
<protein>
    <submittedName>
        <fullName evidence="3">Phosphotransferase enzyme family protein</fullName>
    </submittedName>
</protein>
<evidence type="ECO:0000259" key="1">
    <source>
        <dbReference type="Pfam" id="PF01636"/>
    </source>
</evidence>
<name>A0A1M7F3S0_9GAMM</name>
<gene>
    <name evidence="2" type="ORF">HCU01_13390</name>
    <name evidence="3" type="ORF">SAMN05660971_01920</name>
</gene>
<dbReference type="OrthoDB" id="6146956at2"/>
<dbReference type="Gene3D" id="3.90.1200.10">
    <property type="match status" value="1"/>
</dbReference>
<dbReference type="InterPro" id="IPR011009">
    <property type="entry name" value="Kinase-like_dom_sf"/>
</dbReference>
<dbReference type="EMBL" id="FRCA01000004">
    <property type="protein sequence ID" value="SHL98724.1"/>
    <property type="molecule type" value="Genomic_DNA"/>
</dbReference>